<evidence type="ECO:0000259" key="1">
    <source>
        <dbReference type="Pfam" id="PF00685"/>
    </source>
</evidence>
<dbReference type="InterPro" id="IPR051135">
    <property type="entry name" value="Gal/GlcNAc/GalNAc_ST"/>
</dbReference>
<name>A0A8B7PN61_HYAAZ</name>
<dbReference type="GO" id="GO:0001517">
    <property type="term" value="F:N-acetylglucosamine 6-O-sulfotransferase activity"/>
    <property type="evidence" value="ECO:0007669"/>
    <property type="project" value="TreeGrafter"/>
</dbReference>
<dbReference type="RefSeq" id="XP_018027633.2">
    <property type="nucleotide sequence ID" value="XM_018172144.2"/>
</dbReference>
<dbReference type="GO" id="GO:0006790">
    <property type="term" value="P:sulfur compound metabolic process"/>
    <property type="evidence" value="ECO:0007669"/>
    <property type="project" value="TreeGrafter"/>
</dbReference>
<dbReference type="OMA" id="NWIRENT"/>
<dbReference type="Gene3D" id="3.40.50.300">
    <property type="entry name" value="P-loop containing nucleotide triphosphate hydrolases"/>
    <property type="match status" value="1"/>
</dbReference>
<accession>A0A8B7PN61</accession>
<dbReference type="Pfam" id="PF00685">
    <property type="entry name" value="Sulfotransfer_1"/>
    <property type="match status" value="1"/>
</dbReference>
<dbReference type="KEGG" id="hazt:108682893"/>
<feature type="domain" description="Sulfotransferase" evidence="1">
    <location>
        <begin position="75"/>
        <end position="226"/>
    </location>
</feature>
<dbReference type="Proteomes" id="UP000694843">
    <property type="component" value="Unplaced"/>
</dbReference>
<evidence type="ECO:0000313" key="3">
    <source>
        <dbReference type="RefSeq" id="XP_018027633.2"/>
    </source>
</evidence>
<dbReference type="InterPro" id="IPR027417">
    <property type="entry name" value="P-loop_NTPase"/>
</dbReference>
<dbReference type="AlphaFoldDB" id="A0A8B7PN61"/>
<dbReference type="PANTHER" id="PTHR10704:SF44">
    <property type="entry name" value="LD35051P-RELATED"/>
    <property type="match status" value="1"/>
</dbReference>
<keyword evidence="2" id="KW-1185">Reference proteome</keyword>
<reference evidence="3" key="1">
    <citation type="submission" date="2025-08" db="UniProtKB">
        <authorList>
            <consortium name="RefSeq"/>
        </authorList>
    </citation>
    <scope>IDENTIFICATION</scope>
    <source>
        <tissue evidence="3">Whole organism</tissue>
    </source>
</reference>
<organism evidence="2 3">
    <name type="scientific">Hyalella azteca</name>
    <name type="common">Amphipod</name>
    <dbReference type="NCBI Taxonomy" id="294128"/>
    <lineage>
        <taxon>Eukaryota</taxon>
        <taxon>Metazoa</taxon>
        <taxon>Ecdysozoa</taxon>
        <taxon>Arthropoda</taxon>
        <taxon>Crustacea</taxon>
        <taxon>Multicrustacea</taxon>
        <taxon>Malacostraca</taxon>
        <taxon>Eumalacostraca</taxon>
        <taxon>Peracarida</taxon>
        <taxon>Amphipoda</taxon>
        <taxon>Senticaudata</taxon>
        <taxon>Talitrida</taxon>
        <taxon>Talitroidea</taxon>
        <taxon>Hyalellidae</taxon>
        <taxon>Hyalella</taxon>
    </lineage>
</organism>
<dbReference type="PANTHER" id="PTHR10704">
    <property type="entry name" value="CARBOHYDRATE SULFOTRANSFERASE"/>
    <property type="match status" value="1"/>
</dbReference>
<dbReference type="SUPFAM" id="SSF52540">
    <property type="entry name" value="P-loop containing nucleoside triphosphate hydrolases"/>
    <property type="match status" value="1"/>
</dbReference>
<dbReference type="InterPro" id="IPR000863">
    <property type="entry name" value="Sulfotransferase_dom"/>
</dbReference>
<evidence type="ECO:0000313" key="2">
    <source>
        <dbReference type="Proteomes" id="UP000694843"/>
    </source>
</evidence>
<protein>
    <submittedName>
        <fullName evidence="3">Carbohydrate sulfotransferase 1-like</fullName>
    </submittedName>
</protein>
<dbReference type="OrthoDB" id="6138663at2759"/>
<feature type="non-terminal residue" evidence="3">
    <location>
        <position position="1"/>
    </location>
</feature>
<dbReference type="GO" id="GO:0006044">
    <property type="term" value="P:N-acetylglucosamine metabolic process"/>
    <property type="evidence" value="ECO:0007669"/>
    <property type="project" value="TreeGrafter"/>
</dbReference>
<sequence>VEVNNLLHDLFKCDYRHQEDYLRFAFMNADVFSRNSRLWAMCTALPRTKCYAPEILGKLCGLFPIHVAKLVRVRLSYLEVQLLDPRVVVVWLVRDPRAMMNSRLSNVDWCNTNSCNNPRVVCSDLYDDYLSYLILKERYPDKIMVLRYEDFARDAYNRSKQVLEFAGLGFHEEVISYLDEHLNNNVESPWSTKHEPKSTMGRWLKTMKWDEVVKVQKHCRSYMKALGYRIFQYPHELVSGNTVGLLNMPL</sequence>
<proteinExistence type="predicted"/>
<gene>
    <name evidence="3" type="primary">LOC108682893</name>
</gene>
<dbReference type="GeneID" id="108682893"/>